<dbReference type="Proteomes" id="UP000831181">
    <property type="component" value="Plasmid p1unnamed"/>
</dbReference>
<dbReference type="RefSeq" id="WP_260115759.1">
    <property type="nucleotide sequence ID" value="NZ_CP093360.1"/>
</dbReference>
<dbReference type="KEGG" id="lbe:MOO44_01115"/>
<evidence type="ECO:0000313" key="1">
    <source>
        <dbReference type="EMBL" id="UQS85950.1"/>
    </source>
</evidence>
<name>A0A976X4L6_9LACO</name>
<dbReference type="InterPro" id="IPR015813">
    <property type="entry name" value="Pyrv/PenolPyrv_kinase-like_dom"/>
</dbReference>
<organism evidence="1 2">
    <name type="scientific">Nicoliella spurrieriana</name>
    <dbReference type="NCBI Taxonomy" id="2925830"/>
    <lineage>
        <taxon>Bacteria</taxon>
        <taxon>Bacillati</taxon>
        <taxon>Bacillota</taxon>
        <taxon>Bacilli</taxon>
        <taxon>Lactobacillales</taxon>
        <taxon>Lactobacillaceae</taxon>
        <taxon>Nicoliella</taxon>
    </lineage>
</organism>
<dbReference type="Gene3D" id="3.20.20.60">
    <property type="entry name" value="Phosphoenolpyruvate-binding domains"/>
    <property type="match status" value="1"/>
</dbReference>
<proteinExistence type="predicted"/>
<dbReference type="PANTHER" id="PTHR42905:SF5">
    <property type="entry name" value="CARBOXYVINYL-CARBOXYPHOSPHONATE PHOSPHORYLMUTASE, CHLOROPLASTIC"/>
    <property type="match status" value="1"/>
</dbReference>
<dbReference type="AlphaFoldDB" id="A0A976X4L6"/>
<protein>
    <submittedName>
        <fullName evidence="1">Isocitrate lyase/phosphoenolpyruvate mutase family protein</fullName>
    </submittedName>
</protein>
<dbReference type="InterPro" id="IPR040442">
    <property type="entry name" value="Pyrv_kinase-like_dom_sf"/>
</dbReference>
<sequence length="190" mass="21628">MQIKTILSAPELQEANPPAGYFLSGNALSYQLIGKHNEGLLSLSEYLHYFDYLRMLTDQPFILDGQAGFGNPLNTYYSITEMENHGADVILLNDQTHPSHSNKEQQTPAALTEFAGRLKSAMDAHHEEYSQIWLKLDCINTYDAKQMQARLMIAKQLGITDIIIDQNHSIPDIPDLKFHRFNYEDQSILD</sequence>
<reference evidence="1" key="1">
    <citation type="journal article" date="2022" name="Int. J. Syst. Evol. Microbiol.">
        <title>Apilactobacillus apisilvae sp. nov., Nicolia spurrieriana gen. nov. sp. nov., Bombilactobacillus folatiphilus sp. nov. and Bombilactobacillus thymidiniphilus sp. nov., four new lactic acid bacterial isolates from stingless bees Tetragonula carbonaria and Austroplebeia australis.</title>
        <authorList>
            <person name="Oliphant S.A."/>
            <person name="Watson-Haigh N.S."/>
            <person name="Sumby K.M."/>
            <person name="Gardner J."/>
            <person name="Groom S."/>
            <person name="Jiranek V."/>
        </authorList>
    </citation>
    <scope>NUCLEOTIDE SEQUENCE</scope>
    <source>
        <strain evidence="1">SGEP1_A5</strain>
    </source>
</reference>
<keyword evidence="1" id="KW-0614">Plasmid</keyword>
<accession>A0A976X4L6</accession>
<dbReference type="SUPFAM" id="SSF51621">
    <property type="entry name" value="Phosphoenolpyruvate/pyruvate domain"/>
    <property type="match status" value="1"/>
</dbReference>
<geneLocation type="plasmid" evidence="1 2">
    <name>p1unnamed</name>
</geneLocation>
<gene>
    <name evidence="1" type="ORF">MOO44_01115</name>
</gene>
<dbReference type="GO" id="GO:0016829">
    <property type="term" value="F:lyase activity"/>
    <property type="evidence" value="ECO:0007669"/>
    <property type="project" value="UniProtKB-KW"/>
</dbReference>
<evidence type="ECO:0000313" key="2">
    <source>
        <dbReference type="Proteomes" id="UP000831181"/>
    </source>
</evidence>
<dbReference type="EMBL" id="CP093360">
    <property type="protein sequence ID" value="UQS85950.1"/>
    <property type="molecule type" value="Genomic_DNA"/>
</dbReference>
<keyword evidence="1" id="KW-0456">Lyase</keyword>
<dbReference type="PANTHER" id="PTHR42905">
    <property type="entry name" value="PHOSPHOENOLPYRUVATE CARBOXYLASE"/>
    <property type="match status" value="1"/>
</dbReference>
<keyword evidence="2" id="KW-1185">Reference proteome</keyword>